<evidence type="ECO:0000256" key="4">
    <source>
        <dbReference type="ARBA" id="ARBA00022853"/>
    </source>
</evidence>
<dbReference type="Pfam" id="PF02373">
    <property type="entry name" value="JmjC"/>
    <property type="match status" value="1"/>
</dbReference>
<feature type="domain" description="JmjC" evidence="12">
    <location>
        <begin position="168"/>
        <end position="317"/>
    </location>
</feature>
<keyword evidence="14" id="KW-1185">Reference proteome</keyword>
<keyword evidence="13" id="KW-0808">Transferase</keyword>
<dbReference type="GO" id="GO:0032259">
    <property type="term" value="P:methylation"/>
    <property type="evidence" value="ECO:0007669"/>
    <property type="project" value="UniProtKB-KW"/>
</dbReference>
<evidence type="ECO:0000313" key="13">
    <source>
        <dbReference type="EMBL" id="KOO28904.1"/>
    </source>
</evidence>
<gene>
    <name evidence="13" type="ORF">Ctob_006211</name>
</gene>
<comment type="cofactor">
    <cofactor evidence="1">
        <name>Fe(2+)</name>
        <dbReference type="ChEBI" id="CHEBI:29033"/>
    </cofactor>
</comment>
<evidence type="ECO:0000256" key="1">
    <source>
        <dbReference type="ARBA" id="ARBA00001954"/>
    </source>
</evidence>
<reference evidence="14" key="1">
    <citation type="journal article" date="2015" name="PLoS Genet.">
        <title>Genome Sequence and Transcriptome Analyses of Chrysochromulina tobin: Metabolic Tools for Enhanced Algal Fitness in the Prominent Order Prymnesiales (Haptophyceae).</title>
        <authorList>
            <person name="Hovde B.T."/>
            <person name="Deodato C.R."/>
            <person name="Hunsperger H.M."/>
            <person name="Ryken S.A."/>
            <person name="Yost W."/>
            <person name="Jha R.K."/>
            <person name="Patterson J."/>
            <person name="Monnat R.J. Jr."/>
            <person name="Barlow S.B."/>
            <person name="Starkenburg S.R."/>
            <person name="Cattolico R.A."/>
        </authorList>
    </citation>
    <scope>NUCLEOTIDE SEQUENCE</scope>
    <source>
        <strain evidence="14">CCMP291</strain>
    </source>
</reference>
<evidence type="ECO:0000313" key="14">
    <source>
        <dbReference type="Proteomes" id="UP000037460"/>
    </source>
</evidence>
<dbReference type="SMART" id="SM00558">
    <property type="entry name" value="JmjC"/>
    <property type="match status" value="1"/>
</dbReference>
<keyword evidence="3" id="KW-0479">Metal-binding</keyword>
<evidence type="ECO:0000256" key="9">
    <source>
        <dbReference type="ARBA" id="ARBA00023163"/>
    </source>
</evidence>
<keyword evidence="4" id="KW-0156">Chromatin regulator</keyword>
<dbReference type="PROSITE" id="PS51184">
    <property type="entry name" value="JMJC"/>
    <property type="match status" value="1"/>
</dbReference>
<dbReference type="GO" id="GO:0005634">
    <property type="term" value="C:nucleus"/>
    <property type="evidence" value="ECO:0007669"/>
    <property type="project" value="UniProtKB-SubCell"/>
</dbReference>
<dbReference type="GO" id="GO:0033749">
    <property type="term" value="F:histone H4R3 demethylase activity"/>
    <property type="evidence" value="ECO:0007669"/>
    <property type="project" value="TreeGrafter"/>
</dbReference>
<dbReference type="GO" id="GO:0008168">
    <property type="term" value="F:methyltransferase activity"/>
    <property type="evidence" value="ECO:0007669"/>
    <property type="project" value="UniProtKB-KW"/>
</dbReference>
<keyword evidence="7" id="KW-0408">Iron</keyword>
<keyword evidence="9" id="KW-0804">Transcription</keyword>
<accession>A0A0M0JQM7</accession>
<dbReference type="PANTHER" id="PTHR12480:SF32">
    <property type="entry name" value="BIFUNCTIONAL ARGININE DEMETHYLASE AND LYSYL-HYDROXYLASE JMJD6"/>
    <property type="match status" value="1"/>
</dbReference>
<evidence type="ECO:0000256" key="5">
    <source>
        <dbReference type="ARBA" id="ARBA00022964"/>
    </source>
</evidence>
<evidence type="ECO:0000256" key="3">
    <source>
        <dbReference type="ARBA" id="ARBA00022723"/>
    </source>
</evidence>
<dbReference type="Proteomes" id="UP000037460">
    <property type="component" value="Unassembled WGS sequence"/>
</dbReference>
<dbReference type="GO" id="GO:0005737">
    <property type="term" value="C:cytoplasm"/>
    <property type="evidence" value="ECO:0007669"/>
    <property type="project" value="TreeGrafter"/>
</dbReference>
<name>A0A0M0JQM7_9EUKA</name>
<evidence type="ECO:0000259" key="12">
    <source>
        <dbReference type="PROSITE" id="PS51184"/>
    </source>
</evidence>
<keyword evidence="5" id="KW-0223">Dioxygenase</keyword>
<protein>
    <submittedName>
        <fullName evidence="13">Bifunctional arginine demethylase and lysyl-hydroxylase jmjd6</fullName>
    </submittedName>
</protein>
<comment type="similarity">
    <text evidence="11">Belongs to the JMJD6 family.</text>
</comment>
<keyword evidence="10" id="KW-0539">Nucleus</keyword>
<dbReference type="AlphaFoldDB" id="A0A0M0JQM7"/>
<organism evidence="13 14">
    <name type="scientific">Chrysochromulina tobinii</name>
    <dbReference type="NCBI Taxonomy" id="1460289"/>
    <lineage>
        <taxon>Eukaryota</taxon>
        <taxon>Haptista</taxon>
        <taxon>Haptophyta</taxon>
        <taxon>Prymnesiophyceae</taxon>
        <taxon>Prymnesiales</taxon>
        <taxon>Chrysochromulinaceae</taxon>
        <taxon>Chrysochromulina</taxon>
    </lineage>
</organism>
<evidence type="ECO:0000256" key="11">
    <source>
        <dbReference type="ARBA" id="ARBA00038068"/>
    </source>
</evidence>
<keyword evidence="6" id="KW-0560">Oxidoreductase</keyword>
<dbReference type="OrthoDB" id="424465at2759"/>
<dbReference type="InterPro" id="IPR050910">
    <property type="entry name" value="JMJD6_ArgDemeth/LysHydrox"/>
</dbReference>
<dbReference type="SUPFAM" id="SSF51197">
    <property type="entry name" value="Clavaminate synthase-like"/>
    <property type="match status" value="1"/>
</dbReference>
<dbReference type="GO" id="GO:0046872">
    <property type="term" value="F:metal ion binding"/>
    <property type="evidence" value="ECO:0007669"/>
    <property type="project" value="UniProtKB-KW"/>
</dbReference>
<proteinExistence type="inferred from homology"/>
<evidence type="ECO:0000256" key="6">
    <source>
        <dbReference type="ARBA" id="ARBA00023002"/>
    </source>
</evidence>
<dbReference type="Gene3D" id="2.60.120.650">
    <property type="entry name" value="Cupin"/>
    <property type="match status" value="1"/>
</dbReference>
<keyword evidence="8" id="KW-0805">Transcription regulation</keyword>
<keyword evidence="13" id="KW-0489">Methyltransferase</keyword>
<sequence>MADGDDYAFDFLAAGATLGGVLAEDRGRFERRIARAKAKEYPRRSPEAWTKANYAASGLVDHLRETVPDLIPRIDAASMSEQEFANVYERGSKPVVVCSLMSTWPAVSEGRWTIEALLRTHAEDRFKVGEDDDGYAVYVKLKYFVRYMLETKDDSPLYVFDSSFAEREGTRALRSDYALPRFFTDDLFKLVGERRRPPYRWLVLGPERSGSYIHIDPLGTSAWNALLAGHKCWACFPPGAPKEALQPPRHEGGREAIAWWAHVYPMLLDSVDPHLRPLTVIQRPGETIAMAQRSARRLSAPSCAPSTLPISVAPALK</sequence>
<evidence type="ECO:0000256" key="8">
    <source>
        <dbReference type="ARBA" id="ARBA00023015"/>
    </source>
</evidence>
<comment type="caution">
    <text evidence="13">The sequence shown here is derived from an EMBL/GenBank/DDBJ whole genome shotgun (WGS) entry which is preliminary data.</text>
</comment>
<comment type="subcellular location">
    <subcellularLocation>
        <location evidence="2">Nucleus</location>
    </subcellularLocation>
</comment>
<dbReference type="InterPro" id="IPR003347">
    <property type="entry name" value="JmjC_dom"/>
</dbReference>
<evidence type="ECO:0000256" key="7">
    <source>
        <dbReference type="ARBA" id="ARBA00023004"/>
    </source>
</evidence>
<evidence type="ECO:0000256" key="2">
    <source>
        <dbReference type="ARBA" id="ARBA00004123"/>
    </source>
</evidence>
<dbReference type="EMBL" id="JWZX01002496">
    <property type="protein sequence ID" value="KOO28904.1"/>
    <property type="molecule type" value="Genomic_DNA"/>
</dbReference>
<evidence type="ECO:0000256" key="10">
    <source>
        <dbReference type="ARBA" id="ARBA00023242"/>
    </source>
</evidence>
<dbReference type="GO" id="GO:0106140">
    <property type="term" value="F:P-TEFb complex binding"/>
    <property type="evidence" value="ECO:0007669"/>
    <property type="project" value="TreeGrafter"/>
</dbReference>
<dbReference type="PANTHER" id="PTHR12480">
    <property type="entry name" value="ARGININE DEMETHYLASE AND LYSYL-HYDROXYLASE JMJD"/>
    <property type="match status" value="1"/>
</dbReference>